<dbReference type="Gene3D" id="3.40.50.720">
    <property type="entry name" value="NAD(P)-binding Rossmann-like Domain"/>
    <property type="match status" value="1"/>
</dbReference>
<keyword evidence="5" id="KW-1185">Reference proteome</keyword>
<dbReference type="InterPro" id="IPR050463">
    <property type="entry name" value="Gfo/Idh/MocA_oxidrdct_glycsds"/>
</dbReference>
<dbReference type="SUPFAM" id="SSF51735">
    <property type="entry name" value="NAD(P)-binding Rossmann-fold domains"/>
    <property type="match status" value="1"/>
</dbReference>
<organism evidence="4 5">
    <name type="scientific">Paenibacillus gyeongsangnamensis</name>
    <dbReference type="NCBI Taxonomy" id="3388067"/>
    <lineage>
        <taxon>Bacteria</taxon>
        <taxon>Bacillati</taxon>
        <taxon>Bacillota</taxon>
        <taxon>Bacilli</taxon>
        <taxon>Bacillales</taxon>
        <taxon>Paenibacillaceae</taxon>
        <taxon>Paenibacillus</taxon>
    </lineage>
</organism>
<dbReference type="PANTHER" id="PTHR43818">
    <property type="entry name" value="BCDNA.GH03377"/>
    <property type="match status" value="1"/>
</dbReference>
<evidence type="ECO:0000259" key="2">
    <source>
        <dbReference type="Pfam" id="PF01408"/>
    </source>
</evidence>
<protein>
    <submittedName>
        <fullName evidence="4">Gfo/Idh/MocA family oxidoreductase</fullName>
    </submittedName>
</protein>
<keyword evidence="1" id="KW-0560">Oxidoreductase</keyword>
<sequence>MLRIGLIGLGFMGRAHLENYLRLEREGADIYVAALCDVDPGKLEGQSSGGNLDAGSSAIDFSRFVKYTSLSEMLEKEQLDMVDITLPTFLHREVAVQCLNSGVHVLCEKPMALNSEDCEAMIEASERKGKLLMIGHCLRFWPAYVYLKDVVDTGTFGQAMSGYFYRGGSTPTWGGWLTQREKSGGAMVDMHIHDTDVINWVFGMPQEVSSHARIIIPGSGYDVVSTHYKYADGKVINAQADWTLQGDYGFEMAYRVNFERGNLVFSANELKVNPNDAPGFVAELSPELGYYYQLRYFVESVIQQRPVTTASPASTMDSIRILEAELESADRKGEWITVKL</sequence>
<feature type="domain" description="GFO/IDH/MocA-like oxidoreductase" evidence="3">
    <location>
        <begin position="145"/>
        <end position="263"/>
    </location>
</feature>
<evidence type="ECO:0000256" key="1">
    <source>
        <dbReference type="ARBA" id="ARBA00023002"/>
    </source>
</evidence>
<feature type="domain" description="Gfo/Idh/MocA-like oxidoreductase N-terminal" evidence="2">
    <location>
        <begin position="2"/>
        <end position="136"/>
    </location>
</feature>
<dbReference type="InterPro" id="IPR036291">
    <property type="entry name" value="NAD(P)-bd_dom_sf"/>
</dbReference>
<accession>A0ABT4Q4S8</accession>
<dbReference type="Pfam" id="PF01408">
    <property type="entry name" value="GFO_IDH_MocA"/>
    <property type="match status" value="1"/>
</dbReference>
<dbReference type="InterPro" id="IPR055170">
    <property type="entry name" value="GFO_IDH_MocA-like_dom"/>
</dbReference>
<evidence type="ECO:0000313" key="4">
    <source>
        <dbReference type="EMBL" id="MCZ8511828.1"/>
    </source>
</evidence>
<comment type="caution">
    <text evidence="4">The sequence shown here is derived from an EMBL/GenBank/DDBJ whole genome shotgun (WGS) entry which is preliminary data.</text>
</comment>
<dbReference type="RefSeq" id="WP_269880227.1">
    <property type="nucleotide sequence ID" value="NZ_JAQAGZ010000003.1"/>
</dbReference>
<dbReference type="EMBL" id="JAQAGZ010000003">
    <property type="protein sequence ID" value="MCZ8511828.1"/>
    <property type="molecule type" value="Genomic_DNA"/>
</dbReference>
<dbReference type="Gene3D" id="3.30.360.10">
    <property type="entry name" value="Dihydrodipicolinate Reductase, domain 2"/>
    <property type="match status" value="1"/>
</dbReference>
<name>A0ABT4Q4S8_9BACL</name>
<dbReference type="InterPro" id="IPR000683">
    <property type="entry name" value="Gfo/Idh/MocA-like_OxRdtase_N"/>
</dbReference>
<dbReference type="Proteomes" id="UP001527882">
    <property type="component" value="Unassembled WGS sequence"/>
</dbReference>
<proteinExistence type="predicted"/>
<dbReference type="Pfam" id="PF22725">
    <property type="entry name" value="GFO_IDH_MocA_C3"/>
    <property type="match status" value="1"/>
</dbReference>
<reference evidence="4 5" key="1">
    <citation type="submission" date="2022-12" db="EMBL/GenBank/DDBJ databases">
        <title>Draft genome sequence of Paenibacillus sp. dW9.</title>
        <authorList>
            <person name="Choi E.-W."/>
            <person name="Kim D.-U."/>
        </authorList>
    </citation>
    <scope>NUCLEOTIDE SEQUENCE [LARGE SCALE GENOMIC DNA]</scope>
    <source>
        <strain evidence="5">dW9</strain>
    </source>
</reference>
<evidence type="ECO:0000313" key="5">
    <source>
        <dbReference type="Proteomes" id="UP001527882"/>
    </source>
</evidence>
<evidence type="ECO:0000259" key="3">
    <source>
        <dbReference type="Pfam" id="PF22725"/>
    </source>
</evidence>
<gene>
    <name evidence="4" type="ORF">O9H85_05210</name>
</gene>
<dbReference type="SUPFAM" id="SSF55347">
    <property type="entry name" value="Glyceraldehyde-3-phosphate dehydrogenase-like, C-terminal domain"/>
    <property type="match status" value="1"/>
</dbReference>
<dbReference type="PANTHER" id="PTHR43818:SF11">
    <property type="entry name" value="BCDNA.GH03377"/>
    <property type="match status" value="1"/>
</dbReference>